<dbReference type="GO" id="GO:0003677">
    <property type="term" value="F:DNA binding"/>
    <property type="evidence" value="ECO:0007669"/>
    <property type="project" value="InterPro"/>
</dbReference>
<dbReference type="AlphaFoldDB" id="A0A4U1IUS8"/>
<dbReference type="EMBL" id="SSMQ01000073">
    <property type="protein sequence ID" value="TKC98188.1"/>
    <property type="molecule type" value="Genomic_DNA"/>
</dbReference>
<dbReference type="GO" id="GO:0006313">
    <property type="term" value="P:DNA transposition"/>
    <property type="evidence" value="ECO:0007669"/>
    <property type="project" value="InterPro"/>
</dbReference>
<dbReference type="Pfam" id="PF01609">
    <property type="entry name" value="DDE_Tnp_1"/>
    <property type="match status" value="1"/>
</dbReference>
<feature type="domain" description="Transposase IS4-like" evidence="1">
    <location>
        <begin position="28"/>
        <end position="171"/>
    </location>
</feature>
<comment type="caution">
    <text evidence="2">The sequence shown here is derived from an EMBL/GenBank/DDBJ whole genome shotgun (WGS) entry which is preliminary data.</text>
</comment>
<protein>
    <submittedName>
        <fullName evidence="2">IS5 family transposase</fullName>
    </submittedName>
</protein>
<dbReference type="GO" id="GO:0004803">
    <property type="term" value="F:transposase activity"/>
    <property type="evidence" value="ECO:0007669"/>
    <property type="project" value="InterPro"/>
</dbReference>
<dbReference type="NCBIfam" id="NF033580">
    <property type="entry name" value="transpos_IS5_3"/>
    <property type="match status" value="1"/>
</dbReference>
<accession>A0A4U1IUS8</accession>
<evidence type="ECO:0000313" key="2">
    <source>
        <dbReference type="EMBL" id="TKC98188.1"/>
    </source>
</evidence>
<proteinExistence type="predicted"/>
<gene>
    <name evidence="2" type="ORF">E8A74_42435</name>
</gene>
<name>A0A4U1IUS8_9BACT</name>
<dbReference type="InterPro" id="IPR002559">
    <property type="entry name" value="Transposase_11"/>
</dbReference>
<dbReference type="Proteomes" id="UP000309215">
    <property type="component" value="Unassembled WGS sequence"/>
</dbReference>
<dbReference type="PANTHER" id="PTHR30007:SF1">
    <property type="entry name" value="BLR1914 PROTEIN"/>
    <property type="match status" value="1"/>
</dbReference>
<keyword evidence="3" id="KW-1185">Reference proteome</keyword>
<dbReference type="OrthoDB" id="5524851at2"/>
<dbReference type="PANTHER" id="PTHR30007">
    <property type="entry name" value="PHP DOMAIN PROTEIN"/>
    <property type="match status" value="1"/>
</dbReference>
<sequence length="181" mass="20716">MIAVEIEDFCGSGWLSTGVHRRHVRERQKGGPCVGKTKRGRGTKIMAIADGSGLPLAVCIESASPHEVTLVERTLDTCFLAQLPKCLIGDKAYDSDALDARLAKERGIELIAPNRSNRKRFTQDLRPLRRYKRRWKVERLFAWLQSFRRILVRHERHARNFLSFVHLGCIVLFLRRLLGGL</sequence>
<evidence type="ECO:0000313" key="3">
    <source>
        <dbReference type="Proteomes" id="UP000309215"/>
    </source>
</evidence>
<reference evidence="2 3" key="1">
    <citation type="submission" date="2019-04" db="EMBL/GenBank/DDBJ databases">
        <authorList>
            <person name="Li Y."/>
            <person name="Wang J."/>
        </authorList>
    </citation>
    <scope>NUCLEOTIDE SEQUENCE [LARGE SCALE GENOMIC DNA]</scope>
    <source>
        <strain evidence="2 3">DSM 14668</strain>
    </source>
</reference>
<organism evidence="2 3">
    <name type="scientific">Polyangium fumosum</name>
    <dbReference type="NCBI Taxonomy" id="889272"/>
    <lineage>
        <taxon>Bacteria</taxon>
        <taxon>Pseudomonadati</taxon>
        <taxon>Myxococcota</taxon>
        <taxon>Polyangia</taxon>
        <taxon>Polyangiales</taxon>
        <taxon>Polyangiaceae</taxon>
        <taxon>Polyangium</taxon>
    </lineage>
</organism>
<evidence type="ECO:0000259" key="1">
    <source>
        <dbReference type="Pfam" id="PF01609"/>
    </source>
</evidence>